<dbReference type="CDD" id="cd03457">
    <property type="entry name" value="intradiol_dioxygenase_like"/>
    <property type="match status" value="1"/>
</dbReference>
<feature type="domain" description="Intradiol ring-cleavage dioxygenases" evidence="2">
    <location>
        <begin position="55"/>
        <end position="185"/>
    </location>
</feature>
<dbReference type="InterPro" id="IPR015889">
    <property type="entry name" value="Intradiol_dOase_core"/>
</dbReference>
<dbReference type="PANTHER" id="PTHR34315:SF1">
    <property type="entry name" value="INTRADIOL RING-CLEAVAGE DIOXYGENASES DOMAIN-CONTAINING PROTEIN-RELATED"/>
    <property type="match status" value="1"/>
</dbReference>
<comment type="caution">
    <text evidence="3">The sequence shown here is derived from an EMBL/GenBank/DDBJ whole genome shotgun (WGS) entry which is preliminary data.</text>
</comment>
<evidence type="ECO:0000259" key="2">
    <source>
        <dbReference type="Pfam" id="PF00775"/>
    </source>
</evidence>
<name>A0A839SJS6_9SPHI</name>
<dbReference type="Proteomes" id="UP000539265">
    <property type="component" value="Unassembled WGS sequence"/>
</dbReference>
<dbReference type="EMBL" id="JACHWX010000009">
    <property type="protein sequence ID" value="MBB3056747.1"/>
    <property type="molecule type" value="Genomic_DNA"/>
</dbReference>
<proteinExistence type="predicted"/>
<dbReference type="Gene3D" id="2.60.130.10">
    <property type="entry name" value="Aromatic compound dioxygenase"/>
    <property type="match status" value="1"/>
</dbReference>
<dbReference type="PANTHER" id="PTHR34315">
    <property type="match status" value="1"/>
</dbReference>
<evidence type="ECO:0000313" key="4">
    <source>
        <dbReference type="Proteomes" id="UP000539265"/>
    </source>
</evidence>
<protein>
    <submittedName>
        <fullName evidence="3">Protocatechuate 3,4-dioxygenase beta subunit</fullName>
    </submittedName>
</protein>
<dbReference type="InterPro" id="IPR000627">
    <property type="entry name" value="Intradiol_dOase_C"/>
</dbReference>
<evidence type="ECO:0000313" key="3">
    <source>
        <dbReference type="EMBL" id="MBB3056747.1"/>
    </source>
</evidence>
<sequence length="245" mass="25811">MERKKFLKAFALAAAAGPMIIDSCKKDSSGGSSSTSSTTTTTSSSGCIVTATETEGPYPYPGGELTNPLDRSDITESLAGIPLSLTIQVVNADSSCAVVENARVDIWHCNKDGYYSGYANQPGISGTLSYTGKTFLRGYQLTDATGQVKFTTIYPGWYTGRATHIHFEVYVNNVMKKTTQIAFPQAINDAVDVSTLYAGLGVNPVTNSADTIFGDSATDLANETIILSGSIAKGYSGTYTIGLAL</sequence>
<dbReference type="SUPFAM" id="SSF49482">
    <property type="entry name" value="Aromatic compound dioxygenase"/>
    <property type="match status" value="1"/>
</dbReference>
<dbReference type="OrthoDB" id="9800887at2"/>
<dbReference type="Pfam" id="PF00775">
    <property type="entry name" value="Dioxygenase_C"/>
    <property type="match status" value="1"/>
</dbReference>
<feature type="region of interest" description="Disordered" evidence="1">
    <location>
        <begin position="26"/>
        <end position="61"/>
    </location>
</feature>
<gene>
    <name evidence="3" type="ORF">FHS11_003173</name>
</gene>
<keyword evidence="4" id="KW-1185">Reference proteome</keyword>
<reference evidence="3" key="1">
    <citation type="submission" date="2020-08" db="EMBL/GenBank/DDBJ databases">
        <title>Genomic Encyclopedia of Type Strains, Phase III (KMG-III): the genomes of soil and plant-associated and newly described type strains.</title>
        <authorList>
            <person name="Whitman W."/>
        </authorList>
    </citation>
    <scope>NUCLEOTIDE SEQUENCE [LARGE SCALE GENOMIC DNA]</scope>
    <source>
        <strain evidence="3">CECT 8628</strain>
    </source>
</reference>
<accession>A0A839SJS6</accession>
<dbReference type="GO" id="GO:0016702">
    <property type="term" value="F:oxidoreductase activity, acting on single donors with incorporation of molecular oxygen, incorporation of two atoms of oxygen"/>
    <property type="evidence" value="ECO:0007669"/>
    <property type="project" value="InterPro"/>
</dbReference>
<evidence type="ECO:0000256" key="1">
    <source>
        <dbReference type="SAM" id="MobiDB-lite"/>
    </source>
</evidence>
<feature type="compositionally biased region" description="Low complexity" evidence="1">
    <location>
        <begin position="29"/>
        <end position="46"/>
    </location>
</feature>
<dbReference type="AlphaFoldDB" id="A0A839SJS6"/>
<dbReference type="RefSeq" id="WP_157750728.1">
    <property type="nucleotide sequence ID" value="NZ_AP017313.1"/>
</dbReference>
<dbReference type="GO" id="GO:0008199">
    <property type="term" value="F:ferric iron binding"/>
    <property type="evidence" value="ECO:0007669"/>
    <property type="project" value="InterPro"/>
</dbReference>
<organism evidence="3 4">
    <name type="scientific">Mucilaginibacter gotjawali</name>
    <dbReference type="NCBI Taxonomy" id="1550579"/>
    <lineage>
        <taxon>Bacteria</taxon>
        <taxon>Pseudomonadati</taxon>
        <taxon>Bacteroidota</taxon>
        <taxon>Sphingobacteriia</taxon>
        <taxon>Sphingobacteriales</taxon>
        <taxon>Sphingobacteriaceae</taxon>
        <taxon>Mucilaginibacter</taxon>
    </lineage>
</organism>